<dbReference type="PANTHER" id="PTHR37955:SF1">
    <property type="entry name" value="DEP DOMAIN-CONTAINING PROTEIN"/>
    <property type="match status" value="1"/>
</dbReference>
<comment type="caution">
    <text evidence="6">The sequence shown here is derived from an EMBL/GenBank/DDBJ whole genome shotgun (WGS) entry which is preliminary data.</text>
</comment>
<dbReference type="PANTHER" id="PTHR37955">
    <property type="entry name" value="TELLURITE RESISTANCE PROTEIN TEHA"/>
    <property type="match status" value="1"/>
</dbReference>
<dbReference type="InterPro" id="IPR052951">
    <property type="entry name" value="Tellurite_res_ion_channel"/>
</dbReference>
<keyword evidence="4 5" id="KW-0472">Membrane</keyword>
<evidence type="ECO:0000313" key="6">
    <source>
        <dbReference type="EMBL" id="OSQ47287.1"/>
    </source>
</evidence>
<evidence type="ECO:0000256" key="2">
    <source>
        <dbReference type="ARBA" id="ARBA00022692"/>
    </source>
</evidence>
<dbReference type="OrthoDB" id="958273at2"/>
<protein>
    <submittedName>
        <fullName evidence="6">C4-dicarboxylate ABC transporter</fullName>
    </submittedName>
</protein>
<feature type="transmembrane region" description="Helical" evidence="5">
    <location>
        <begin position="147"/>
        <end position="167"/>
    </location>
</feature>
<proteinExistence type="predicted"/>
<keyword evidence="3 5" id="KW-1133">Transmembrane helix</keyword>
<dbReference type="Gene3D" id="1.50.10.150">
    <property type="entry name" value="Voltage-dependent anion channel"/>
    <property type="match status" value="1"/>
</dbReference>
<feature type="transmembrane region" description="Helical" evidence="5">
    <location>
        <begin position="20"/>
        <end position="40"/>
    </location>
</feature>
<dbReference type="InterPro" id="IPR004695">
    <property type="entry name" value="SLAC1/Mae1/Ssu1/TehA"/>
</dbReference>
<evidence type="ECO:0000256" key="4">
    <source>
        <dbReference type="ARBA" id="ARBA00023136"/>
    </source>
</evidence>
<keyword evidence="7" id="KW-1185">Reference proteome</keyword>
<feature type="transmembrane region" description="Helical" evidence="5">
    <location>
        <begin position="113"/>
        <end position="135"/>
    </location>
</feature>
<dbReference type="GO" id="GO:0005886">
    <property type="term" value="C:plasma membrane"/>
    <property type="evidence" value="ECO:0007669"/>
    <property type="project" value="TreeGrafter"/>
</dbReference>
<feature type="transmembrane region" description="Helical" evidence="5">
    <location>
        <begin position="236"/>
        <end position="255"/>
    </location>
</feature>
<accession>A0A1X4NHQ5</accession>
<feature type="transmembrane region" description="Helical" evidence="5">
    <location>
        <begin position="207"/>
        <end position="224"/>
    </location>
</feature>
<gene>
    <name evidence="6" type="ORF">MGEO_16160</name>
</gene>
<sequence>MTETAHDQSAPVPHNRLEHFPVAFFSAVMGLMGTSLALEIAGFEAVGQIIAGLAAVVFVVQAGFYGAKAVRHPAAVAAEWNHPIKLAFFPAISISLLLAAVALRGAAPGLASGVWVVGAVFQAILTLAIVSSWISHRGFGVGQMSPAWFIPAVGNVVAPIAGVSLGFVDASWYFFSLGVLFWIVLLTLVFNRLVFHDPLPGKLRPTLTILIAPPAVAFVAWLQLNGGVLDAPARVLYNLGLFFTALVLLQAPSLLKLPFALSFWALSFPMAAMTIASFRYAALSGAGVFAEIGWALLALLCMIIAGLVWRTVLAIGRGEICKPE</sequence>
<dbReference type="InterPro" id="IPR038665">
    <property type="entry name" value="Voltage-dep_anion_channel_sf"/>
</dbReference>
<feature type="transmembrane region" description="Helical" evidence="5">
    <location>
        <begin position="288"/>
        <end position="309"/>
    </location>
</feature>
<reference evidence="6 7" key="1">
    <citation type="submission" date="2014-03" db="EMBL/GenBank/DDBJ databases">
        <title>The draft genome sequence of Marivita geojedonensis KCTC 23882.</title>
        <authorList>
            <person name="Lai Q."/>
            <person name="Shao Z."/>
        </authorList>
    </citation>
    <scope>NUCLEOTIDE SEQUENCE [LARGE SCALE GENOMIC DNA]</scope>
    <source>
        <strain evidence="6 7">DPG-138</strain>
    </source>
</reference>
<organism evidence="6 7">
    <name type="scientific">Marivita geojedonensis</name>
    <dbReference type="NCBI Taxonomy" id="1123756"/>
    <lineage>
        <taxon>Bacteria</taxon>
        <taxon>Pseudomonadati</taxon>
        <taxon>Pseudomonadota</taxon>
        <taxon>Alphaproteobacteria</taxon>
        <taxon>Rhodobacterales</taxon>
        <taxon>Roseobacteraceae</taxon>
        <taxon>Marivita</taxon>
    </lineage>
</organism>
<feature type="transmembrane region" description="Helical" evidence="5">
    <location>
        <begin position="86"/>
        <end position="107"/>
    </location>
</feature>
<evidence type="ECO:0000256" key="3">
    <source>
        <dbReference type="ARBA" id="ARBA00022989"/>
    </source>
</evidence>
<dbReference type="RefSeq" id="WP_085640249.1">
    <property type="nucleotide sequence ID" value="NZ_JFKC01000020.1"/>
</dbReference>
<evidence type="ECO:0000256" key="1">
    <source>
        <dbReference type="ARBA" id="ARBA00004141"/>
    </source>
</evidence>
<dbReference type="STRING" id="1123756.MGEO_16160"/>
<name>A0A1X4NHQ5_9RHOB</name>
<dbReference type="Proteomes" id="UP000193926">
    <property type="component" value="Unassembled WGS sequence"/>
</dbReference>
<evidence type="ECO:0000313" key="7">
    <source>
        <dbReference type="Proteomes" id="UP000193926"/>
    </source>
</evidence>
<comment type="subcellular location">
    <subcellularLocation>
        <location evidence="1">Membrane</location>
        <topology evidence="1">Multi-pass membrane protein</topology>
    </subcellularLocation>
</comment>
<feature type="transmembrane region" description="Helical" evidence="5">
    <location>
        <begin position="262"/>
        <end position="282"/>
    </location>
</feature>
<feature type="transmembrane region" description="Helical" evidence="5">
    <location>
        <begin position="46"/>
        <end position="65"/>
    </location>
</feature>
<evidence type="ECO:0000256" key="5">
    <source>
        <dbReference type="SAM" id="Phobius"/>
    </source>
</evidence>
<dbReference type="CDD" id="cd09323">
    <property type="entry name" value="TDT_SLAC1_like"/>
    <property type="match status" value="1"/>
</dbReference>
<feature type="transmembrane region" description="Helical" evidence="5">
    <location>
        <begin position="173"/>
        <end position="195"/>
    </location>
</feature>
<dbReference type="Pfam" id="PF03595">
    <property type="entry name" value="SLAC1"/>
    <property type="match status" value="1"/>
</dbReference>
<dbReference type="AlphaFoldDB" id="A0A1X4NHQ5"/>
<dbReference type="GO" id="GO:0046583">
    <property type="term" value="F:monoatomic cation efflux transmembrane transporter activity"/>
    <property type="evidence" value="ECO:0007669"/>
    <property type="project" value="TreeGrafter"/>
</dbReference>
<dbReference type="EMBL" id="JFKC01000020">
    <property type="protein sequence ID" value="OSQ47287.1"/>
    <property type="molecule type" value="Genomic_DNA"/>
</dbReference>
<keyword evidence="2 5" id="KW-0812">Transmembrane</keyword>